<evidence type="ECO:0000256" key="3">
    <source>
        <dbReference type="ARBA" id="ARBA00017363"/>
    </source>
</evidence>
<evidence type="ECO:0000256" key="5">
    <source>
        <dbReference type="ARBA" id="ARBA00023163"/>
    </source>
</evidence>
<protein>
    <recommendedName>
        <fullName evidence="3">Transcription initiation factor TFIID subunit 2</fullName>
    </recommendedName>
</protein>
<dbReference type="Proteomes" id="UP000694941">
    <property type="component" value="Unplaced"/>
</dbReference>
<gene>
    <name evidence="9" type="primary">LOC106473194</name>
</gene>
<keyword evidence="5" id="KW-0804">Transcription</keyword>
<dbReference type="Gene3D" id="1.10.390.10">
    <property type="entry name" value="Neutral Protease Domain 2"/>
    <property type="match status" value="1"/>
</dbReference>
<comment type="subcellular location">
    <subcellularLocation>
        <location evidence="1">Nucleus</location>
    </subcellularLocation>
</comment>
<evidence type="ECO:0000256" key="1">
    <source>
        <dbReference type="ARBA" id="ARBA00004123"/>
    </source>
</evidence>
<evidence type="ECO:0000256" key="4">
    <source>
        <dbReference type="ARBA" id="ARBA00023015"/>
    </source>
</evidence>
<dbReference type="SUPFAM" id="SSF55486">
    <property type="entry name" value="Metalloproteases ('zincins'), catalytic domain"/>
    <property type="match status" value="1"/>
</dbReference>
<dbReference type="PANTHER" id="PTHR15137">
    <property type="entry name" value="TRANSCRIPTION INITIATION FACTOR TFIID"/>
    <property type="match status" value="1"/>
</dbReference>
<evidence type="ECO:0000256" key="6">
    <source>
        <dbReference type="ARBA" id="ARBA00023242"/>
    </source>
</evidence>
<dbReference type="InterPro" id="IPR037813">
    <property type="entry name" value="TAF2"/>
</dbReference>
<comment type="similarity">
    <text evidence="2">Belongs to the TAF2 family.</text>
</comment>
<dbReference type="InterPro" id="IPR027268">
    <property type="entry name" value="Peptidase_M4/M1_CTD_sf"/>
</dbReference>
<keyword evidence="4" id="KW-0805">Transcription regulation</keyword>
<dbReference type="SUPFAM" id="SSF63737">
    <property type="entry name" value="Leukotriene A4 hydrolase N-terminal domain"/>
    <property type="match status" value="1"/>
</dbReference>
<keyword evidence="6" id="KW-0539">Nucleus</keyword>
<evidence type="ECO:0000313" key="8">
    <source>
        <dbReference type="Proteomes" id="UP000694941"/>
    </source>
</evidence>
<feature type="domain" description="Peptidase M1 membrane alanine aminopeptidase" evidence="7">
    <location>
        <begin position="279"/>
        <end position="464"/>
    </location>
</feature>
<keyword evidence="8" id="KW-1185">Reference proteome</keyword>
<dbReference type="InterPro" id="IPR042097">
    <property type="entry name" value="Aminopeptidase_N-like_N_sf"/>
</dbReference>
<dbReference type="PANTHER" id="PTHR15137:SF9">
    <property type="entry name" value="TRANSCRIPTION INITIATION FACTOR TFIID SUBUNIT 2"/>
    <property type="match status" value="1"/>
</dbReference>
<dbReference type="RefSeq" id="XP_013789329.2">
    <property type="nucleotide sequence ID" value="XM_013933875.2"/>
</dbReference>
<sequence>MLAQNMKKVEKISDSPRPFKLSHQVLCITNINFQRQALIGFVELHIIPQQNILRRIKLNCKQCRIYRVLIGDSFEAEFVYNDPTLDICQGEAKQRNLDFFSSCHLAAVNSVDSDNGNGELNIRIPSEASHLVNEGKVLRVNVEFSIERPQGGVHFVVPNTEGTLAERGAHMFTYGYETSSRLWFPCIDSYSEPCTWNIECTVDACMVAVSSGDLLETVYTSDMKRKTFHYYLSTPTCAPNIALAVGPFEIVVDQHMHEVTHFCLPHLKGILTNTTSFLHEAFEFFEELLSSCYPYSCYKQVFVDETYVDSAPYATMTILDTNLLHSRHIIDQTYISRRVMAQAVADQFFGCFISMYSWSDVWLPKGISAYLSNQYYKKAFGNNEYRYWLYKDLQEVIEYEQTNGGLVLDCSAYTSSSMSSNQNRENSFYFPTKHLHTTSPKYNKILQKKAHLVVRMLEDRLGRELMLQV</sequence>
<dbReference type="Gene3D" id="2.60.40.1730">
    <property type="entry name" value="tricorn interacting facor f3 domain"/>
    <property type="match status" value="1"/>
</dbReference>
<evidence type="ECO:0000313" key="9">
    <source>
        <dbReference type="RefSeq" id="XP_013789329.2"/>
    </source>
</evidence>
<dbReference type="CDD" id="cd09839">
    <property type="entry name" value="M1_like_TAF2"/>
    <property type="match status" value="1"/>
</dbReference>
<organism evidence="8 9">
    <name type="scientific">Limulus polyphemus</name>
    <name type="common">Atlantic horseshoe crab</name>
    <dbReference type="NCBI Taxonomy" id="6850"/>
    <lineage>
        <taxon>Eukaryota</taxon>
        <taxon>Metazoa</taxon>
        <taxon>Ecdysozoa</taxon>
        <taxon>Arthropoda</taxon>
        <taxon>Chelicerata</taxon>
        <taxon>Merostomata</taxon>
        <taxon>Xiphosura</taxon>
        <taxon>Limulidae</taxon>
        <taxon>Limulus</taxon>
    </lineage>
</organism>
<dbReference type="GeneID" id="106473194"/>
<evidence type="ECO:0000259" key="7">
    <source>
        <dbReference type="Pfam" id="PF01433"/>
    </source>
</evidence>
<name>A0ABM1BV89_LIMPO</name>
<accession>A0ABM1BV89</accession>
<reference evidence="9" key="1">
    <citation type="submission" date="2025-08" db="UniProtKB">
        <authorList>
            <consortium name="RefSeq"/>
        </authorList>
    </citation>
    <scope>IDENTIFICATION</scope>
    <source>
        <tissue evidence="9">Muscle</tissue>
    </source>
</reference>
<dbReference type="InterPro" id="IPR014782">
    <property type="entry name" value="Peptidase_M1_dom"/>
</dbReference>
<dbReference type="Pfam" id="PF01433">
    <property type="entry name" value="Peptidase_M1"/>
    <property type="match status" value="1"/>
</dbReference>
<evidence type="ECO:0000256" key="2">
    <source>
        <dbReference type="ARBA" id="ARBA00010937"/>
    </source>
</evidence>
<proteinExistence type="inferred from homology"/>